<evidence type="ECO:0000313" key="2">
    <source>
        <dbReference type="Proteomes" id="UP001055072"/>
    </source>
</evidence>
<name>A0ACB8UIH6_9APHY</name>
<accession>A0ACB8UIH6</accession>
<dbReference type="Proteomes" id="UP001055072">
    <property type="component" value="Unassembled WGS sequence"/>
</dbReference>
<comment type="caution">
    <text evidence="1">The sequence shown here is derived from an EMBL/GenBank/DDBJ whole genome shotgun (WGS) entry which is preliminary data.</text>
</comment>
<gene>
    <name evidence="1" type="ORF">BDY19DRAFT_988114</name>
</gene>
<proteinExistence type="predicted"/>
<keyword evidence="2" id="KW-1185">Reference proteome</keyword>
<dbReference type="EMBL" id="MU274900">
    <property type="protein sequence ID" value="KAI0094252.1"/>
    <property type="molecule type" value="Genomic_DNA"/>
</dbReference>
<protein>
    <submittedName>
        <fullName evidence="1">Uncharacterized protein</fullName>
    </submittedName>
</protein>
<organism evidence="1 2">
    <name type="scientific">Irpex rosettiformis</name>
    <dbReference type="NCBI Taxonomy" id="378272"/>
    <lineage>
        <taxon>Eukaryota</taxon>
        <taxon>Fungi</taxon>
        <taxon>Dikarya</taxon>
        <taxon>Basidiomycota</taxon>
        <taxon>Agaricomycotina</taxon>
        <taxon>Agaricomycetes</taxon>
        <taxon>Polyporales</taxon>
        <taxon>Irpicaceae</taxon>
        <taxon>Irpex</taxon>
    </lineage>
</organism>
<sequence>MAKPTASTPATSLSSRPHPPRLNLAHSSSLLSPRHVNIQATRPSSTVLAVLAAVAASSSTVDGRPLSTDSQPLDFLCPILASDNSDCASSSKATSHIPDVDPRLYYLSPTPTRNKRRPKAVGYVPDKFSKGEDGRWRRESTWSLYGSTHCECEDAIASATAVPQVDDQIDPSQITNQDQTTSQPTQSSNMTANLPPGWEGNSSKDVPAYILVLSIFLAILIFGTIFGCVGWRRKRRAFARMDYEKRIRKQMKEECDSDTESQEVRQARTQQKMWAKASAKWKIGIRMSIRRRRRRAVPQVIQDSEPRRSTDTLVSRMSEAPSTISPRSVGISGPAQTDNTPRLSSPSSRDGDLPHIPPASSVKQSIDSARPSHPPQYPEDSTSSTVQGQHPNVDRPSTLDLRRSSVVESAIDPPAPPSGDDIPYTASVGHVATDDKTVLARMVQFASAPPEDDDVAGPSVPEIEDLEQDAIDLLNEDPTRPSYSESSSHWNRSVLSNPCLAPSGLSSLLPHTPAPIYSREPSPPPDSRSPPPAFPPPPTKAQLFYEYPSTFEVDVEGTEPEPMPSAPPFEFASGPSAPPDDAFESQDLSAMACAPPLIDEEEETQLGLAMPPGSSSWPTVTASPVGEDRQHQDQVIVSHQSEHSNTSRPPTSFQSRSRAASPPGYLP</sequence>
<evidence type="ECO:0000313" key="1">
    <source>
        <dbReference type="EMBL" id="KAI0094252.1"/>
    </source>
</evidence>
<reference evidence="1" key="1">
    <citation type="journal article" date="2021" name="Environ. Microbiol.">
        <title>Gene family expansions and transcriptome signatures uncover fungal adaptations to wood decay.</title>
        <authorList>
            <person name="Hage H."/>
            <person name="Miyauchi S."/>
            <person name="Viragh M."/>
            <person name="Drula E."/>
            <person name="Min B."/>
            <person name="Chaduli D."/>
            <person name="Navarro D."/>
            <person name="Favel A."/>
            <person name="Norest M."/>
            <person name="Lesage-Meessen L."/>
            <person name="Balint B."/>
            <person name="Merenyi Z."/>
            <person name="de Eugenio L."/>
            <person name="Morin E."/>
            <person name="Martinez A.T."/>
            <person name="Baldrian P."/>
            <person name="Stursova M."/>
            <person name="Martinez M.J."/>
            <person name="Novotny C."/>
            <person name="Magnuson J.K."/>
            <person name="Spatafora J.W."/>
            <person name="Maurice S."/>
            <person name="Pangilinan J."/>
            <person name="Andreopoulos W."/>
            <person name="LaButti K."/>
            <person name="Hundley H."/>
            <person name="Na H."/>
            <person name="Kuo A."/>
            <person name="Barry K."/>
            <person name="Lipzen A."/>
            <person name="Henrissat B."/>
            <person name="Riley R."/>
            <person name="Ahrendt S."/>
            <person name="Nagy L.G."/>
            <person name="Grigoriev I.V."/>
            <person name="Martin F."/>
            <person name="Rosso M.N."/>
        </authorList>
    </citation>
    <scope>NUCLEOTIDE SEQUENCE</scope>
    <source>
        <strain evidence="1">CBS 384.51</strain>
    </source>
</reference>